<keyword evidence="4" id="KW-0472">Membrane</keyword>
<evidence type="ECO:0000256" key="3">
    <source>
        <dbReference type="SAM" id="MobiDB-lite"/>
    </source>
</evidence>
<dbReference type="PhylomeDB" id="A0A1B0FI51"/>
<evidence type="ECO:0000256" key="1">
    <source>
        <dbReference type="ARBA" id="ARBA00004401"/>
    </source>
</evidence>
<evidence type="ECO:0000313" key="7">
    <source>
        <dbReference type="Proteomes" id="UP000092444"/>
    </source>
</evidence>
<keyword evidence="7" id="KW-1185">Reference proteome</keyword>
<dbReference type="InterPro" id="IPR000718">
    <property type="entry name" value="Peptidase_M13"/>
</dbReference>
<evidence type="ECO:0000259" key="5">
    <source>
        <dbReference type="SMART" id="SM00690"/>
    </source>
</evidence>
<accession>A0A1B0FI51</accession>
<dbReference type="GO" id="GO:0005886">
    <property type="term" value="C:plasma membrane"/>
    <property type="evidence" value="ECO:0007669"/>
    <property type="project" value="UniProtKB-SubCell"/>
</dbReference>
<feature type="compositionally biased region" description="Polar residues" evidence="3">
    <location>
        <begin position="60"/>
        <end position="77"/>
    </location>
</feature>
<dbReference type="InterPro" id="IPR008753">
    <property type="entry name" value="Peptidase_M13_N"/>
</dbReference>
<dbReference type="GO" id="GO:0008010">
    <property type="term" value="F:structural constituent of chitin-based larval cuticle"/>
    <property type="evidence" value="ECO:0007669"/>
    <property type="project" value="TreeGrafter"/>
</dbReference>
<comment type="similarity">
    <text evidence="2">Belongs to the peptidase M13 family.</text>
</comment>
<evidence type="ECO:0000313" key="6">
    <source>
        <dbReference type="EnsemblMetazoa" id="GMOY003434-PA"/>
    </source>
</evidence>
<dbReference type="InterPro" id="IPR004145">
    <property type="entry name" value="DUF243"/>
</dbReference>
<organism evidence="6 7">
    <name type="scientific">Glossina morsitans morsitans</name>
    <name type="common">Savannah tsetse fly</name>
    <dbReference type="NCBI Taxonomy" id="37546"/>
    <lineage>
        <taxon>Eukaryota</taxon>
        <taxon>Metazoa</taxon>
        <taxon>Ecdysozoa</taxon>
        <taxon>Arthropoda</taxon>
        <taxon>Hexapoda</taxon>
        <taxon>Insecta</taxon>
        <taxon>Pterygota</taxon>
        <taxon>Neoptera</taxon>
        <taxon>Endopterygota</taxon>
        <taxon>Diptera</taxon>
        <taxon>Brachycera</taxon>
        <taxon>Muscomorpha</taxon>
        <taxon>Hippoboscoidea</taxon>
        <taxon>Glossinidae</taxon>
        <taxon>Glossina</taxon>
    </lineage>
</organism>
<dbReference type="InterPro" id="IPR024079">
    <property type="entry name" value="MetalloPept_cat_dom_sf"/>
</dbReference>
<dbReference type="EMBL" id="CCAG010013227">
    <property type="status" value="NOT_ANNOTATED_CDS"/>
    <property type="molecule type" value="Genomic_DNA"/>
</dbReference>
<dbReference type="GO" id="GO:0040003">
    <property type="term" value="P:chitin-based cuticle development"/>
    <property type="evidence" value="ECO:0007669"/>
    <property type="project" value="TreeGrafter"/>
</dbReference>
<name>A0A1B0FI51_GLOMM</name>
<dbReference type="PROSITE" id="PS51885">
    <property type="entry name" value="NEPRILYSIN"/>
    <property type="match status" value="1"/>
</dbReference>
<dbReference type="Pfam" id="PF05649">
    <property type="entry name" value="Peptidase_M13_N"/>
    <property type="match status" value="1"/>
</dbReference>
<protein>
    <recommendedName>
        <fullName evidence="5">DUF243 domain-containing protein</fullName>
    </recommendedName>
</protein>
<proteinExistence type="inferred from homology"/>
<dbReference type="Gene3D" id="3.40.390.10">
    <property type="entry name" value="Collagenase (Catalytic Domain)"/>
    <property type="match status" value="2"/>
</dbReference>
<dbReference type="Proteomes" id="UP000092444">
    <property type="component" value="Unassembled WGS sequence"/>
</dbReference>
<dbReference type="SMART" id="SM00690">
    <property type="entry name" value="DM5"/>
    <property type="match status" value="1"/>
</dbReference>
<evidence type="ECO:0000256" key="4">
    <source>
        <dbReference type="SAM" id="Phobius"/>
    </source>
</evidence>
<feature type="domain" description="DUF243" evidence="5">
    <location>
        <begin position="340"/>
        <end position="439"/>
    </location>
</feature>
<dbReference type="GO" id="GO:0006508">
    <property type="term" value="P:proteolysis"/>
    <property type="evidence" value="ECO:0007669"/>
    <property type="project" value="InterPro"/>
</dbReference>
<dbReference type="AlphaFoldDB" id="A0A1B0FI51"/>
<dbReference type="EnsemblMetazoa" id="GMOY003434-RA">
    <property type="protein sequence ID" value="GMOY003434-PA"/>
    <property type="gene ID" value="GMOY003434"/>
</dbReference>
<dbReference type="GO" id="GO:0004222">
    <property type="term" value="F:metalloendopeptidase activity"/>
    <property type="evidence" value="ECO:0007669"/>
    <property type="project" value="InterPro"/>
</dbReference>
<keyword evidence="4" id="KW-1133">Transmembrane helix</keyword>
<dbReference type="PANTHER" id="PTHR31927:SF2">
    <property type="entry name" value="FI07246P-RELATED"/>
    <property type="match status" value="1"/>
</dbReference>
<comment type="subcellular location">
    <subcellularLocation>
        <location evidence="1">Cell membrane</location>
        <topology evidence="1">Single-pass type II membrane protein</topology>
    </subcellularLocation>
</comment>
<dbReference type="GO" id="GO:0062129">
    <property type="term" value="C:chitin-based extracellular matrix"/>
    <property type="evidence" value="ECO:0007669"/>
    <property type="project" value="TreeGrafter"/>
</dbReference>
<feature type="transmembrane region" description="Helical" evidence="4">
    <location>
        <begin position="104"/>
        <end position="127"/>
    </location>
</feature>
<reference evidence="6" key="1">
    <citation type="submission" date="2020-05" db="UniProtKB">
        <authorList>
            <consortium name="EnsemblMetazoa"/>
        </authorList>
    </citation>
    <scope>IDENTIFICATION</scope>
    <source>
        <strain evidence="6">Yale</strain>
    </source>
</reference>
<evidence type="ECO:0000256" key="2">
    <source>
        <dbReference type="ARBA" id="ARBA00007357"/>
    </source>
</evidence>
<sequence length="1048" mass="120623">MTLNQGKFRPTISAIDEVDDRNLKLDENKQQIEGSETAPLTTNQLKLNIDENLSRKDGLQRQNACGDSEQQAETPTSGVGGSINGFRGRASLDALMRLSRKRRILYITTACLCAVLLVIIILLIAFWPEVPFYLRAELCLEKECVQASQQLLLWSNSSRNPCHQTYEWACGNFAQDYADNDYFVIKRGEWDYKTYNEFKELNELNRFISMLPTSAPSYSVESMVSSLYRSCREIDTLDKSQSDLLVRKAIKLIVMMCIAFLGCGALPQYGYEQPSSFKTNTIPVKALPINNLQSHNPLVIGRQPLTESLSNFGLQAPRELTNAYKGGDKYLPPASTTLAPIIHKQFYLISAPEDPDPQGAKRHLVLGRPQKNYRVVFIKAPSSGVENIKYSAEFAPQEEKTVIYVLSKKENELSASDISTPAPIPASKPEVFFIKYKTEQEAQQAQKEIQDEYDRLGGTSEVSEQDTAPITSVIGNLDSLNSDGNGWQAFRDSNRLQYWEYKKALVHLQVIYGIFPYYKVTVENRFNKPHDYIITLSEGDIGLPDKYFYNIDQNDEMVRGYKLLLRDFAINMGIVSREAELFADEIFHYEKRIVNHIDSVKSSNPAGERRLNQIKTLAEMKTLAPSLPIFETLQALFPHTKINEDTEVLVHDIEVFHELSTVLSTSDKKPINNFIIWSLARHLLPHLSKEYRNLVENFDYTVYGRTANHPRWMICTKVVKEWLPFAVDALQQNKEMRTVFRLLPLYIRETMRNNKSWSNDGFLKLVYYSDYYNELLLNNLFFAEHLESIWSFRKARMEEKLKPLDIVDTIISEMYTQDYPRSVAYSQMLNMMVISRGISISQYYDYRYPVAVNFARIGSDILEVLISAISIFVEQYKAEHDVDYLDLFQMNENCLSNEYFDNDIIHELSEDTWSNFYTTLSAARVAAKALTSFITAIDSSSPIVGASYDQATTYQSLRLVERLRLPGLRSYNENELFTLAYMQKHCSIPIADKDYARIKPYFQCYMETHTVFTVVFQMLIFKLKRTEEDICIRVIEEKVISEISNKYE</sequence>
<dbReference type="Gene3D" id="1.10.1380.10">
    <property type="entry name" value="Neutral endopeptidase , domain2"/>
    <property type="match status" value="2"/>
</dbReference>
<dbReference type="VEuPathDB" id="VectorBase:GMOY003434"/>
<dbReference type="PANTHER" id="PTHR31927">
    <property type="entry name" value="FI07246P-RELATED-RELATED"/>
    <property type="match status" value="1"/>
</dbReference>
<keyword evidence="4" id="KW-0812">Transmembrane</keyword>
<dbReference type="InterPro" id="IPR042089">
    <property type="entry name" value="Peptidase_M13_dom_2"/>
</dbReference>
<dbReference type="Pfam" id="PF03103">
    <property type="entry name" value="DUF243"/>
    <property type="match status" value="1"/>
</dbReference>
<dbReference type="SUPFAM" id="SSF55486">
    <property type="entry name" value="Metalloproteases ('zincins'), catalytic domain"/>
    <property type="match status" value="2"/>
</dbReference>
<dbReference type="EMBL" id="CCAG010013226">
    <property type="status" value="NOT_ANNOTATED_CDS"/>
    <property type="molecule type" value="Genomic_DNA"/>
</dbReference>
<feature type="region of interest" description="Disordered" evidence="3">
    <location>
        <begin position="60"/>
        <end position="80"/>
    </location>
</feature>